<feature type="transmembrane region" description="Helical" evidence="1">
    <location>
        <begin position="42"/>
        <end position="60"/>
    </location>
</feature>
<gene>
    <name evidence="2" type="ORF">K3U94_07510</name>
</gene>
<feature type="transmembrane region" description="Helical" evidence="1">
    <location>
        <begin position="12"/>
        <end position="30"/>
    </location>
</feature>
<keyword evidence="1" id="KW-0472">Membrane</keyword>
<evidence type="ECO:0000256" key="1">
    <source>
        <dbReference type="SAM" id="Phobius"/>
    </source>
</evidence>
<evidence type="ECO:0000313" key="3">
    <source>
        <dbReference type="Proteomes" id="UP000825008"/>
    </source>
</evidence>
<dbReference type="AlphaFoldDB" id="A0A9X7ZHK7"/>
<dbReference type="KEGG" id="mher:K3U94_07510"/>
<evidence type="ECO:0000313" key="2">
    <source>
        <dbReference type="EMBL" id="QZA09095.1"/>
    </source>
</evidence>
<sequence length="123" mass="14138">MSTTRRRRPALVVLVIVAASACLALGWWQWTRFQEVNGTFQNLGYALQWPLFAWFCVYAYRKFVRYEEEPPELRPADTVTEIPAGLLPERPAAAAPTDDPAMREYNAYLAELSENDRQNRNTA</sequence>
<accession>A0A9X7ZHK7</accession>
<name>A0A9X7ZHK7_9MYCO</name>
<organism evidence="2 3">
    <name type="scientific">Mycolicibacter heraklionensis</name>
    <dbReference type="NCBI Taxonomy" id="512402"/>
    <lineage>
        <taxon>Bacteria</taxon>
        <taxon>Bacillati</taxon>
        <taxon>Actinomycetota</taxon>
        <taxon>Actinomycetes</taxon>
        <taxon>Mycobacteriales</taxon>
        <taxon>Mycobacteriaceae</taxon>
        <taxon>Mycolicibacter</taxon>
    </lineage>
</organism>
<dbReference type="PROSITE" id="PS51257">
    <property type="entry name" value="PROKAR_LIPOPROTEIN"/>
    <property type="match status" value="1"/>
</dbReference>
<keyword evidence="1" id="KW-0812">Transmembrane</keyword>
<proteinExistence type="predicted"/>
<dbReference type="Proteomes" id="UP000825008">
    <property type="component" value="Chromosome"/>
</dbReference>
<dbReference type="RefSeq" id="WP_200900700.1">
    <property type="nucleotide sequence ID" value="NZ_CP080997.1"/>
</dbReference>
<reference evidence="2" key="1">
    <citation type="submission" date="2021-08" db="EMBL/GenBank/DDBJ databases">
        <title>Whole genome sequencing of non-tuberculosis mycobacteria type-strains.</title>
        <authorList>
            <person name="Igarashi Y."/>
            <person name="Osugi A."/>
            <person name="Mitarai S."/>
        </authorList>
    </citation>
    <scope>NUCLEOTIDE SEQUENCE</scope>
    <source>
        <strain evidence="2">JCM 30995</strain>
    </source>
</reference>
<keyword evidence="1" id="KW-1133">Transmembrane helix</keyword>
<evidence type="ECO:0008006" key="4">
    <source>
        <dbReference type="Google" id="ProtNLM"/>
    </source>
</evidence>
<protein>
    <recommendedName>
        <fullName evidence="4">Lipoprotein LprD</fullName>
    </recommendedName>
</protein>
<dbReference type="EMBL" id="CP080997">
    <property type="protein sequence ID" value="QZA09095.1"/>
    <property type="molecule type" value="Genomic_DNA"/>
</dbReference>